<gene>
    <name evidence="1" type="ORF">NM208_g3278</name>
</gene>
<dbReference type="Proteomes" id="UP001148629">
    <property type="component" value="Unassembled WGS sequence"/>
</dbReference>
<sequence length="530" mass="58519">MADSAPSVAFGSLPDRSHLIAVPKFVHRFLTDPQVSEIGQQFLSSWDRNKQVMWTGNIRAMAHDWALQRGKRTLSVAMGPLMRGAGGGKPTKYMRGASALFAWFITADDVVTILCPPPPERFNPAGRTNMQLVELPILIGMIGGRSVRRIDVIHPMVKDAEDFAYQLWPVDEVQVWIEEFVEATIPRTLWQQRARTSQVRQIEEFLRSISSDSEDDAIYHVVFPRKASAVTATAIVPPQSVEKQKIKDATHLQKGTTPENSEASSREEHKGQDVDFEKKVKEKKEKKPKKKKAGATGDSALSSEGKKAKEQSKIQQQTPGKNIEAKEPPVLVQDTTTLATESLDKSGAINGLRQSQPSTSMATEAPELLDIRDPSTQGEGLCKGAKKKLKKELKRTAKAKRDAEAAADMGTSTTASGARANKAAIRRSLRRAKTKNKQNQQPPQICQNCESERISSANKAIWLKTNAVLASTFQRLRQKCIQATDEREGYRTGLLAKCSQAEVCLKPVQTSRFVIPTASSLSLKKAQDGR</sequence>
<protein>
    <submittedName>
        <fullName evidence="1">Uncharacterized protein</fullName>
    </submittedName>
</protein>
<name>A0ACC1SPI8_9HYPO</name>
<evidence type="ECO:0000313" key="1">
    <source>
        <dbReference type="EMBL" id="KAJ3543998.1"/>
    </source>
</evidence>
<dbReference type="EMBL" id="JANRMS010000217">
    <property type="protein sequence ID" value="KAJ3543998.1"/>
    <property type="molecule type" value="Genomic_DNA"/>
</dbReference>
<accession>A0ACC1SPI8</accession>
<proteinExistence type="predicted"/>
<organism evidence="1 2">
    <name type="scientific">Fusarium decemcellulare</name>
    <dbReference type="NCBI Taxonomy" id="57161"/>
    <lineage>
        <taxon>Eukaryota</taxon>
        <taxon>Fungi</taxon>
        <taxon>Dikarya</taxon>
        <taxon>Ascomycota</taxon>
        <taxon>Pezizomycotina</taxon>
        <taxon>Sordariomycetes</taxon>
        <taxon>Hypocreomycetidae</taxon>
        <taxon>Hypocreales</taxon>
        <taxon>Nectriaceae</taxon>
        <taxon>Fusarium</taxon>
        <taxon>Fusarium decemcellulare species complex</taxon>
    </lineage>
</organism>
<keyword evidence="2" id="KW-1185">Reference proteome</keyword>
<evidence type="ECO:0000313" key="2">
    <source>
        <dbReference type="Proteomes" id="UP001148629"/>
    </source>
</evidence>
<comment type="caution">
    <text evidence="1">The sequence shown here is derived from an EMBL/GenBank/DDBJ whole genome shotgun (WGS) entry which is preliminary data.</text>
</comment>
<reference evidence="1" key="1">
    <citation type="submission" date="2022-08" db="EMBL/GenBank/DDBJ databases">
        <title>Genome Sequence of Fusarium decemcellulare.</title>
        <authorList>
            <person name="Buettner E."/>
        </authorList>
    </citation>
    <scope>NUCLEOTIDE SEQUENCE</scope>
    <source>
        <strain evidence="1">Babe19</strain>
    </source>
</reference>